<dbReference type="PANTHER" id="PTHR40254:SF1">
    <property type="entry name" value="BLR0577 PROTEIN"/>
    <property type="match status" value="1"/>
</dbReference>
<feature type="domain" description="FAD-dependent urate hydroxylase HpyO/Asp monooxygenase CreE-like FAD/NAD(P)-binding" evidence="1">
    <location>
        <begin position="12"/>
        <end position="135"/>
    </location>
</feature>
<dbReference type="Proteomes" id="UP000053859">
    <property type="component" value="Unassembled WGS sequence"/>
</dbReference>
<dbReference type="InterPro" id="IPR036188">
    <property type="entry name" value="FAD/NAD-bd_sf"/>
</dbReference>
<dbReference type="InterPro" id="IPR052189">
    <property type="entry name" value="L-asp_N-monooxygenase_NS-form"/>
</dbReference>
<dbReference type="Gene3D" id="3.50.50.60">
    <property type="entry name" value="FAD/NAD(P)-binding domain"/>
    <property type="match status" value="1"/>
</dbReference>
<keyword evidence="3" id="KW-1185">Reference proteome</keyword>
<gene>
    <name evidence="2" type="ORF">SAZU_3103</name>
</gene>
<sequence>MHIARVPGLDCVDLVAPGTAGLGTAFGVTDPALLCNTSVDVTSLKAQGPSDFLDYLAARGHSVGPDDFVPRSLVGQYCRERLSRALRQLQARGVEVRRIARHATGVTPAPDGHGYRVALRDGDTVTGTDIALCLGADELVLPPALRPFDGHPRLIDSPYPTERLRRLPEDARVLVLGSKLSAIDTALILCRVPGRRITLVSPSAVLPAVRTRLRRMPVTRLSEADWNSLDPQDPALDTRIARLLLKAVHGCAAPGAAPRAHVTGLAEELLRLETQLARDRTIPWQDVIAELIDGLNTHVRDWDPEQRDALLLRCKRLISRYISAIPLSNAQRLLSFLDSGQLTVASWSPEEIRPTADGWQVRLPDGGEERFSHVVAATGFRAPRLSVTDGGLRIGSGDGPVPDIGNDLRLRLAPSGPPERIWALGACAGSRYPIVNYLRASAQHAATVAAQLFPPVTASSGRTSS</sequence>
<dbReference type="Pfam" id="PF13454">
    <property type="entry name" value="NAD_binding_9"/>
    <property type="match status" value="1"/>
</dbReference>
<dbReference type="SUPFAM" id="SSF51905">
    <property type="entry name" value="FAD/NAD(P)-binding domain"/>
    <property type="match status" value="1"/>
</dbReference>
<dbReference type="PANTHER" id="PTHR40254">
    <property type="entry name" value="BLR0577 PROTEIN"/>
    <property type="match status" value="1"/>
</dbReference>
<dbReference type="InterPro" id="IPR038732">
    <property type="entry name" value="HpyO/CreE_NAD-binding"/>
</dbReference>
<evidence type="ECO:0000313" key="2">
    <source>
        <dbReference type="EMBL" id="GAP48276.1"/>
    </source>
</evidence>
<organism evidence="2 3">
    <name type="scientific">Streptomyces azureus</name>
    <dbReference type="NCBI Taxonomy" id="146537"/>
    <lineage>
        <taxon>Bacteria</taxon>
        <taxon>Bacillati</taxon>
        <taxon>Actinomycetota</taxon>
        <taxon>Actinomycetes</taxon>
        <taxon>Kitasatosporales</taxon>
        <taxon>Streptomycetaceae</taxon>
        <taxon>Streptomyces</taxon>
    </lineage>
</organism>
<dbReference type="OrthoDB" id="101972at2"/>
<reference evidence="2" key="1">
    <citation type="journal article" date="2015" name="Genome Announc.">
        <title>Draft Genome Sequence of Thiostrepton-Producing Streptomyces azureus ATCC 14921.</title>
        <authorList>
            <person name="Sakihara K."/>
            <person name="Maeda J."/>
            <person name="Tashiro K."/>
            <person name="Fujino Y."/>
            <person name="Kuhara S."/>
            <person name="Ohshima T."/>
            <person name="Ogata S."/>
            <person name="Doi K."/>
        </authorList>
    </citation>
    <scope>NUCLEOTIDE SEQUENCE [LARGE SCALE GENOMIC DNA]</scope>
    <source>
        <strain evidence="2">ATCC14921</strain>
    </source>
</reference>
<evidence type="ECO:0000259" key="1">
    <source>
        <dbReference type="Pfam" id="PF13454"/>
    </source>
</evidence>
<accession>A0A0K8PK72</accession>
<evidence type="ECO:0000313" key="3">
    <source>
        <dbReference type="Proteomes" id="UP000053859"/>
    </source>
</evidence>
<protein>
    <submittedName>
        <fullName evidence="2">FAD dependent oxidoreductase</fullName>
    </submittedName>
</protein>
<proteinExistence type="predicted"/>
<name>A0A0K8PK72_STRAJ</name>
<dbReference type="EMBL" id="DF968255">
    <property type="protein sequence ID" value="GAP48276.1"/>
    <property type="molecule type" value="Genomic_DNA"/>
</dbReference>
<dbReference type="AlphaFoldDB" id="A0A0K8PK72"/>
<dbReference type="PATRIC" id="fig|146537.3.peg.3280"/>